<keyword evidence="1" id="KW-0805">Transcription regulation</keyword>
<protein>
    <submittedName>
        <fullName evidence="6">TetR/AcrR family transcriptional regulator</fullName>
    </submittedName>
</protein>
<feature type="domain" description="HTH tetR-type" evidence="5">
    <location>
        <begin position="11"/>
        <end position="71"/>
    </location>
</feature>
<reference evidence="6 7" key="1">
    <citation type="submission" date="2023-10" db="EMBL/GenBank/DDBJ databases">
        <title>Development of a sustainable strategy for remediation of hydrocarbon-contaminated territories based on the waste exchange concept.</title>
        <authorList>
            <person name="Krivoruchko A."/>
        </authorList>
    </citation>
    <scope>NUCLEOTIDE SEQUENCE [LARGE SCALE GENOMIC DNA]</scope>
    <source>
        <strain evidence="6 7">IEGM 1203</strain>
    </source>
</reference>
<dbReference type="InterPro" id="IPR009057">
    <property type="entry name" value="Homeodomain-like_sf"/>
</dbReference>
<evidence type="ECO:0000259" key="5">
    <source>
        <dbReference type="PROSITE" id="PS50977"/>
    </source>
</evidence>
<comment type="caution">
    <text evidence="6">The sequence shown here is derived from an EMBL/GenBank/DDBJ whole genome shotgun (WGS) entry which is preliminary data.</text>
</comment>
<dbReference type="PRINTS" id="PR00455">
    <property type="entry name" value="HTHTETR"/>
</dbReference>
<evidence type="ECO:0000256" key="1">
    <source>
        <dbReference type="ARBA" id="ARBA00023015"/>
    </source>
</evidence>
<accession>A0ABU4BW19</accession>
<dbReference type="Gene3D" id="1.10.357.10">
    <property type="entry name" value="Tetracycline Repressor, domain 2"/>
    <property type="match status" value="1"/>
</dbReference>
<name>A0ABU4BW19_RHOGO</name>
<evidence type="ECO:0000256" key="2">
    <source>
        <dbReference type="ARBA" id="ARBA00023125"/>
    </source>
</evidence>
<dbReference type="PANTHER" id="PTHR30055:SF234">
    <property type="entry name" value="HTH-TYPE TRANSCRIPTIONAL REGULATOR BETI"/>
    <property type="match status" value="1"/>
</dbReference>
<evidence type="ECO:0000256" key="3">
    <source>
        <dbReference type="ARBA" id="ARBA00023163"/>
    </source>
</evidence>
<feature type="DNA-binding region" description="H-T-H motif" evidence="4">
    <location>
        <begin position="34"/>
        <end position="53"/>
    </location>
</feature>
<gene>
    <name evidence="6" type="ORF">R3Q16_17605</name>
</gene>
<keyword evidence="2 4" id="KW-0238">DNA-binding</keyword>
<keyword evidence="7" id="KW-1185">Reference proteome</keyword>
<proteinExistence type="predicted"/>
<evidence type="ECO:0000313" key="6">
    <source>
        <dbReference type="EMBL" id="MDV6268432.1"/>
    </source>
</evidence>
<sequence>MTSKTEPDASTDVTIAILNAAESCFERFGMTKTTMADVARAANISRATVYRYFTDREALITASIVRRAQVNMGPARAFIASLPTIEDQIVEGICKDVQSGRQDPVVNMLVSPEEMELSTKLLNESGKAIELTYELWGPILSDAQESGKIRADIDLRLLCEWISEIEIMYISALTDDDGALDRFKYKMRHFFVPSLLPR</sequence>
<dbReference type="RefSeq" id="WP_317542564.1">
    <property type="nucleotide sequence ID" value="NZ_JAWLKB010000007.1"/>
</dbReference>
<evidence type="ECO:0000313" key="7">
    <source>
        <dbReference type="Proteomes" id="UP001185927"/>
    </source>
</evidence>
<dbReference type="Proteomes" id="UP001185927">
    <property type="component" value="Unassembled WGS sequence"/>
</dbReference>
<keyword evidence="3" id="KW-0804">Transcription</keyword>
<dbReference type="EMBL" id="JAWLKB010000007">
    <property type="protein sequence ID" value="MDV6268432.1"/>
    <property type="molecule type" value="Genomic_DNA"/>
</dbReference>
<dbReference type="Pfam" id="PF00440">
    <property type="entry name" value="TetR_N"/>
    <property type="match status" value="1"/>
</dbReference>
<dbReference type="PANTHER" id="PTHR30055">
    <property type="entry name" value="HTH-TYPE TRANSCRIPTIONAL REGULATOR RUTR"/>
    <property type="match status" value="1"/>
</dbReference>
<dbReference type="InterPro" id="IPR050109">
    <property type="entry name" value="HTH-type_TetR-like_transc_reg"/>
</dbReference>
<evidence type="ECO:0000256" key="4">
    <source>
        <dbReference type="PROSITE-ProRule" id="PRU00335"/>
    </source>
</evidence>
<dbReference type="PROSITE" id="PS50977">
    <property type="entry name" value="HTH_TETR_2"/>
    <property type="match status" value="1"/>
</dbReference>
<dbReference type="InterPro" id="IPR001647">
    <property type="entry name" value="HTH_TetR"/>
</dbReference>
<organism evidence="6 7">
    <name type="scientific">Rhodococcus globerulus</name>
    <dbReference type="NCBI Taxonomy" id="33008"/>
    <lineage>
        <taxon>Bacteria</taxon>
        <taxon>Bacillati</taxon>
        <taxon>Actinomycetota</taxon>
        <taxon>Actinomycetes</taxon>
        <taxon>Mycobacteriales</taxon>
        <taxon>Nocardiaceae</taxon>
        <taxon>Rhodococcus</taxon>
    </lineage>
</organism>
<dbReference type="SUPFAM" id="SSF46689">
    <property type="entry name" value="Homeodomain-like"/>
    <property type="match status" value="1"/>
</dbReference>